<dbReference type="Pfam" id="PF02826">
    <property type="entry name" value="2-Hacid_dh_C"/>
    <property type="match status" value="1"/>
</dbReference>
<dbReference type="SUPFAM" id="SSF52283">
    <property type="entry name" value="Formate/glycerate dehydrogenase catalytic domain-like"/>
    <property type="match status" value="1"/>
</dbReference>
<evidence type="ECO:0000256" key="4">
    <source>
        <dbReference type="RuleBase" id="RU003719"/>
    </source>
</evidence>
<feature type="compositionally biased region" description="Basic and acidic residues" evidence="5">
    <location>
        <begin position="322"/>
        <end position="333"/>
    </location>
</feature>
<evidence type="ECO:0000259" key="7">
    <source>
        <dbReference type="Pfam" id="PF02826"/>
    </source>
</evidence>
<dbReference type="PROSITE" id="PS00670">
    <property type="entry name" value="D_2_HYDROXYACID_DH_2"/>
    <property type="match status" value="1"/>
</dbReference>
<dbReference type="SUPFAM" id="SSF51735">
    <property type="entry name" value="NAD(P)-binding Rossmann-fold domains"/>
    <property type="match status" value="1"/>
</dbReference>
<comment type="similarity">
    <text evidence="1 4">Belongs to the D-isomer specific 2-hydroxyacid dehydrogenase family.</text>
</comment>
<dbReference type="Pfam" id="PF00389">
    <property type="entry name" value="2-Hacid_dh"/>
    <property type="match status" value="1"/>
</dbReference>
<feature type="region of interest" description="Disordered" evidence="5">
    <location>
        <begin position="322"/>
        <end position="356"/>
    </location>
</feature>
<dbReference type="GO" id="GO:0008720">
    <property type="term" value="F:D-lactate dehydrogenase (NAD+) activity"/>
    <property type="evidence" value="ECO:0007669"/>
    <property type="project" value="TreeGrafter"/>
</dbReference>
<sequence>MSEPVPGLTIYGCEPDEALLFRELAPRFGVTPAITDAPASEVNAGLAGGNRCVSVGHKTPLANETLRALSRIGVAYVSTRSVGYDHIDVEYARSVGISVGNVAYSPDSVADYTLMLMLMLVRDAKSVIRRADEHDYRLPDARGKELRDLTVGVVGTGRIGTAVVDRLRGFTSRVVAHDSRPRAGIEYVELDELLRHSDIVTLHTPLDAGTRHLLDRRRLELMKTGAFVVNTGRGPLLDTEALVSALETGRLGGAALDVLEGEEGVFYADWRGRPVESELLVRLQKLPNVLVSPHTAYYTDHALRDTVENTIVNCLEFESGERHGQDQGRDRLRGRLRRTPRLGQVRAGGREAPRRR</sequence>
<dbReference type="InterPro" id="IPR058205">
    <property type="entry name" value="D-LDH-like"/>
</dbReference>
<evidence type="ECO:0000256" key="5">
    <source>
        <dbReference type="SAM" id="MobiDB-lite"/>
    </source>
</evidence>
<evidence type="ECO:0000256" key="3">
    <source>
        <dbReference type="ARBA" id="ARBA00023027"/>
    </source>
</evidence>
<proteinExistence type="inferred from homology"/>
<evidence type="ECO:0000256" key="2">
    <source>
        <dbReference type="ARBA" id="ARBA00023002"/>
    </source>
</evidence>
<dbReference type="PANTHER" id="PTHR43026:SF1">
    <property type="entry name" value="2-HYDROXYACID DEHYDROGENASE HOMOLOG 1-RELATED"/>
    <property type="match status" value="1"/>
</dbReference>
<keyword evidence="9" id="KW-1185">Reference proteome</keyword>
<dbReference type="PROSITE" id="PS00671">
    <property type="entry name" value="D_2_HYDROXYACID_DH_3"/>
    <property type="match status" value="1"/>
</dbReference>
<evidence type="ECO:0000259" key="6">
    <source>
        <dbReference type="Pfam" id="PF00389"/>
    </source>
</evidence>
<reference evidence="9" key="1">
    <citation type="submission" date="2016-10" db="EMBL/GenBank/DDBJ databases">
        <authorList>
            <person name="Varghese N."/>
            <person name="Submissions S."/>
        </authorList>
    </citation>
    <scope>NUCLEOTIDE SEQUENCE [LARGE SCALE GENOMIC DNA]</scope>
    <source>
        <strain evidence="9">DSM 44544</strain>
    </source>
</reference>
<dbReference type="PANTHER" id="PTHR43026">
    <property type="entry name" value="2-HYDROXYACID DEHYDROGENASE HOMOLOG 1-RELATED"/>
    <property type="match status" value="1"/>
</dbReference>
<dbReference type="AlphaFoldDB" id="A0A1H5CIY6"/>
<protein>
    <submittedName>
        <fullName evidence="8">D-specific alpha-keto acid dehydrogenase</fullName>
    </submittedName>
</protein>
<dbReference type="CDD" id="cd12185">
    <property type="entry name" value="HGDH_LDH_like"/>
    <property type="match status" value="1"/>
</dbReference>
<keyword evidence="2 4" id="KW-0560">Oxidoreductase</keyword>
<dbReference type="EMBL" id="FNSO01000004">
    <property type="protein sequence ID" value="SED66652.1"/>
    <property type="molecule type" value="Genomic_DNA"/>
</dbReference>
<dbReference type="InterPro" id="IPR029753">
    <property type="entry name" value="D-isomer_DH_CS"/>
</dbReference>
<accession>A0A1H5CIY6</accession>
<evidence type="ECO:0000313" key="8">
    <source>
        <dbReference type="EMBL" id="SED66652.1"/>
    </source>
</evidence>
<evidence type="ECO:0000313" key="9">
    <source>
        <dbReference type="Proteomes" id="UP000199622"/>
    </source>
</evidence>
<dbReference type="PROSITE" id="PS00065">
    <property type="entry name" value="D_2_HYDROXYACID_DH_1"/>
    <property type="match status" value="1"/>
</dbReference>
<organism evidence="8 9">
    <name type="scientific">Amycolatopsis tolypomycina</name>
    <dbReference type="NCBI Taxonomy" id="208445"/>
    <lineage>
        <taxon>Bacteria</taxon>
        <taxon>Bacillati</taxon>
        <taxon>Actinomycetota</taxon>
        <taxon>Actinomycetes</taxon>
        <taxon>Pseudonocardiales</taxon>
        <taxon>Pseudonocardiaceae</taxon>
        <taxon>Amycolatopsis</taxon>
    </lineage>
</organism>
<feature type="domain" description="D-isomer specific 2-hydroxyacid dehydrogenase NAD-binding" evidence="7">
    <location>
        <begin position="114"/>
        <end position="296"/>
    </location>
</feature>
<keyword evidence="3" id="KW-0520">NAD</keyword>
<dbReference type="InterPro" id="IPR006139">
    <property type="entry name" value="D-isomer_2_OHA_DH_cat_dom"/>
</dbReference>
<dbReference type="InterPro" id="IPR006140">
    <property type="entry name" value="D-isomer_DH_NAD-bd"/>
</dbReference>
<dbReference type="Proteomes" id="UP000199622">
    <property type="component" value="Unassembled WGS sequence"/>
</dbReference>
<dbReference type="InterPro" id="IPR036291">
    <property type="entry name" value="NAD(P)-bd_dom_sf"/>
</dbReference>
<gene>
    <name evidence="8" type="ORF">SAMN04489727_8808</name>
</gene>
<name>A0A1H5CIY6_9PSEU</name>
<dbReference type="InterPro" id="IPR029752">
    <property type="entry name" value="D-isomer_DH_CS1"/>
</dbReference>
<dbReference type="STRING" id="208445.SAMN04489727_8808"/>
<dbReference type="GO" id="GO:0051287">
    <property type="term" value="F:NAD binding"/>
    <property type="evidence" value="ECO:0007669"/>
    <property type="project" value="InterPro"/>
</dbReference>
<dbReference type="Gene3D" id="3.40.50.720">
    <property type="entry name" value="NAD(P)-binding Rossmann-like Domain"/>
    <property type="match status" value="2"/>
</dbReference>
<evidence type="ECO:0000256" key="1">
    <source>
        <dbReference type="ARBA" id="ARBA00005854"/>
    </source>
</evidence>
<feature type="domain" description="D-isomer specific 2-hydroxyacid dehydrogenase catalytic" evidence="6">
    <location>
        <begin position="32"/>
        <end position="322"/>
    </location>
</feature>